<dbReference type="EMBL" id="CADIKH010000004">
    <property type="protein sequence ID" value="CAB3750101.1"/>
    <property type="molecule type" value="Genomic_DNA"/>
</dbReference>
<dbReference type="Proteomes" id="UP000494363">
    <property type="component" value="Unassembled WGS sequence"/>
</dbReference>
<evidence type="ECO:0008006" key="5">
    <source>
        <dbReference type="Google" id="ProtNLM"/>
    </source>
</evidence>
<protein>
    <recommendedName>
        <fullName evidence="5">DUF4148 domain-containing protein</fullName>
    </recommendedName>
</protein>
<gene>
    <name evidence="3" type="ORF">LMG29542_01196</name>
</gene>
<dbReference type="AlphaFoldDB" id="A0A6J5D9Q8"/>
<accession>A0A6J5D9Q8</accession>
<evidence type="ECO:0000256" key="2">
    <source>
        <dbReference type="SAM" id="SignalP"/>
    </source>
</evidence>
<feature type="compositionally biased region" description="Low complexity" evidence="1">
    <location>
        <begin position="32"/>
        <end position="47"/>
    </location>
</feature>
<evidence type="ECO:0000256" key="1">
    <source>
        <dbReference type="SAM" id="MobiDB-lite"/>
    </source>
</evidence>
<feature type="signal peptide" evidence="2">
    <location>
        <begin position="1"/>
        <end position="22"/>
    </location>
</feature>
<organism evidence="3 4">
    <name type="scientific">Paraburkholderia humisilvae</name>
    <dbReference type="NCBI Taxonomy" id="627669"/>
    <lineage>
        <taxon>Bacteria</taxon>
        <taxon>Pseudomonadati</taxon>
        <taxon>Pseudomonadota</taxon>
        <taxon>Betaproteobacteria</taxon>
        <taxon>Burkholderiales</taxon>
        <taxon>Burkholderiaceae</taxon>
        <taxon>Paraburkholderia</taxon>
    </lineage>
</organism>
<name>A0A6J5D9Q8_9BURK</name>
<keyword evidence="2" id="KW-0732">Signal</keyword>
<evidence type="ECO:0000313" key="4">
    <source>
        <dbReference type="Proteomes" id="UP000494363"/>
    </source>
</evidence>
<dbReference type="Pfam" id="PF13663">
    <property type="entry name" value="DUF4148"/>
    <property type="match status" value="1"/>
</dbReference>
<dbReference type="InterPro" id="IPR025421">
    <property type="entry name" value="DUF4148"/>
</dbReference>
<reference evidence="3 4" key="1">
    <citation type="submission" date="2020-04" db="EMBL/GenBank/DDBJ databases">
        <authorList>
            <person name="De Canck E."/>
        </authorList>
    </citation>
    <scope>NUCLEOTIDE SEQUENCE [LARGE SCALE GENOMIC DNA]</scope>
    <source>
        <strain evidence="3 4">LMG 29542</strain>
    </source>
</reference>
<keyword evidence="4" id="KW-1185">Reference proteome</keyword>
<evidence type="ECO:0000313" key="3">
    <source>
        <dbReference type="EMBL" id="CAB3750101.1"/>
    </source>
</evidence>
<sequence>MKASITTLTALLTLASSMAVHAQTNSEAPPKQQSAAPAQTSQWSATSPPNVEKTRAQVYAELVQAQRDGQIATLNRTVYAHH</sequence>
<feature type="region of interest" description="Disordered" evidence="1">
    <location>
        <begin position="20"/>
        <end position="51"/>
    </location>
</feature>
<dbReference type="RefSeq" id="WP_175225527.1">
    <property type="nucleotide sequence ID" value="NZ_CADIKH010000004.1"/>
</dbReference>
<proteinExistence type="predicted"/>
<feature type="chain" id="PRO_5026727983" description="DUF4148 domain-containing protein" evidence="2">
    <location>
        <begin position="23"/>
        <end position="82"/>
    </location>
</feature>